<gene>
    <name evidence="2" type="ORF">ALE3EI_1603</name>
</gene>
<proteinExistence type="predicted"/>
<reference evidence="2 3" key="1">
    <citation type="submission" date="2020-04" db="EMBL/GenBank/DDBJ databases">
        <title>Genome sequence of Altibacter aquimarinus strain ALE3EI.</title>
        <authorList>
            <person name="Oh H.-M."/>
            <person name="Jang D."/>
        </authorList>
    </citation>
    <scope>NUCLEOTIDE SEQUENCE [LARGE SCALE GENOMIC DNA]</scope>
    <source>
        <strain evidence="2 3">ALE3EI</strain>
    </source>
</reference>
<keyword evidence="1" id="KW-0812">Transmembrane</keyword>
<accession>A0A7G8PUZ3</accession>
<keyword evidence="1" id="KW-0472">Membrane</keyword>
<dbReference type="AlphaFoldDB" id="A0A7G8PUZ3"/>
<feature type="transmembrane region" description="Helical" evidence="1">
    <location>
        <begin position="126"/>
        <end position="142"/>
    </location>
</feature>
<dbReference type="EMBL" id="CP052909">
    <property type="protein sequence ID" value="QNJ98159.1"/>
    <property type="molecule type" value="Genomic_DNA"/>
</dbReference>
<evidence type="ECO:0000256" key="1">
    <source>
        <dbReference type="SAM" id="Phobius"/>
    </source>
</evidence>
<protein>
    <submittedName>
        <fullName evidence="2">Uncharacterized protein</fullName>
    </submittedName>
</protein>
<keyword evidence="3" id="KW-1185">Reference proteome</keyword>
<evidence type="ECO:0000313" key="3">
    <source>
        <dbReference type="Proteomes" id="UP000515514"/>
    </source>
</evidence>
<evidence type="ECO:0000313" key="2">
    <source>
        <dbReference type="EMBL" id="QNJ98159.1"/>
    </source>
</evidence>
<organism evidence="2 3">
    <name type="scientific">Constantimarinum furrinae</name>
    <dbReference type="NCBI Taxonomy" id="2562285"/>
    <lineage>
        <taxon>Bacteria</taxon>
        <taxon>Pseudomonadati</taxon>
        <taxon>Bacteroidota</taxon>
        <taxon>Flavobacteriia</taxon>
        <taxon>Flavobacteriales</taxon>
        <taxon>Flavobacteriaceae</taxon>
        <taxon>Altibacter/Constantimarinum group</taxon>
        <taxon>Constantimarinum</taxon>
    </lineage>
</organism>
<dbReference type="Proteomes" id="UP000515514">
    <property type="component" value="Chromosome"/>
</dbReference>
<feature type="transmembrane region" description="Helical" evidence="1">
    <location>
        <begin position="101"/>
        <end position="120"/>
    </location>
</feature>
<keyword evidence="1" id="KW-1133">Transmembrane helix</keyword>
<name>A0A7G8PUZ3_9FLAO</name>
<sequence length="158" mass="19194">MLNKSVLQEKLKEFIHNNESQSDFSKRRIHYNSTINITNGLLRTWDKSKFEEYEKNLLTYFSLIKDQEFPLEKGQSIYNYHEFLLPVGRYLISKMNFISKANLKVAIIFGLFLDILFYFLSTKFEFLYFPLFTLILTIIFFYKQRLAIKEERMFSIFW</sequence>
<dbReference type="KEGG" id="alti:ALE3EI_1603"/>